<evidence type="ECO:0000256" key="3">
    <source>
        <dbReference type="ARBA" id="ARBA00023237"/>
    </source>
</evidence>
<dbReference type="Gene3D" id="2.40.160.50">
    <property type="entry name" value="membrane protein fhac: a member of the omp85/tpsb transporter family"/>
    <property type="match status" value="1"/>
</dbReference>
<dbReference type="EMBL" id="RDRB01000008">
    <property type="protein sequence ID" value="ROT98942.1"/>
    <property type="molecule type" value="Genomic_DNA"/>
</dbReference>
<accession>A0A3N2QUT5</accession>
<comment type="caution">
    <text evidence="7">The sequence shown here is derived from an EMBL/GenBank/DDBJ whole genome shotgun (WGS) entry which is preliminary data.</text>
</comment>
<organism evidence="7 8">
    <name type="scientific">Histidinibacterium lentulum</name>
    <dbReference type="NCBI Taxonomy" id="2480588"/>
    <lineage>
        <taxon>Bacteria</taxon>
        <taxon>Pseudomonadati</taxon>
        <taxon>Pseudomonadota</taxon>
        <taxon>Alphaproteobacteria</taxon>
        <taxon>Rhodobacterales</taxon>
        <taxon>Paracoccaceae</taxon>
        <taxon>Histidinibacterium</taxon>
    </lineage>
</organism>
<keyword evidence="2" id="KW-0812">Transmembrane</keyword>
<dbReference type="Pfam" id="PF03865">
    <property type="entry name" value="ShlB"/>
    <property type="match status" value="1"/>
</dbReference>
<evidence type="ECO:0000256" key="1">
    <source>
        <dbReference type="ARBA" id="ARBA00022452"/>
    </source>
</evidence>
<reference evidence="7 8" key="1">
    <citation type="submission" date="2018-10" db="EMBL/GenBank/DDBJ databases">
        <title>Histidinibacterium lentulum gen. nov., sp. nov., a marine bacterium from the culture broth of Picochlorum sp. 122.</title>
        <authorList>
            <person name="Wang G."/>
        </authorList>
    </citation>
    <scope>NUCLEOTIDE SEQUENCE [LARGE SCALE GENOMIC DNA]</scope>
    <source>
        <strain evidence="7 8">B17</strain>
    </source>
</reference>
<protein>
    <submittedName>
        <fullName evidence="7">ShlB/FhaC/HecB family hemolysin secretion/activation protein</fullName>
    </submittedName>
</protein>
<keyword evidence="8" id="KW-1185">Reference proteome</keyword>
<dbReference type="InterPro" id="IPR005565">
    <property type="entry name" value="Hemolysn_activator_HlyB_C"/>
</dbReference>
<name>A0A3N2QUT5_9RHOB</name>
<dbReference type="InterPro" id="IPR051544">
    <property type="entry name" value="TPS_OM_transporter"/>
</dbReference>
<dbReference type="PANTHER" id="PTHR34597">
    <property type="entry name" value="SLR1661 PROTEIN"/>
    <property type="match status" value="1"/>
</dbReference>
<evidence type="ECO:0000313" key="8">
    <source>
        <dbReference type="Proteomes" id="UP000268016"/>
    </source>
</evidence>
<gene>
    <name evidence="7" type="ORF">EAT49_15025</name>
</gene>
<evidence type="ECO:0000259" key="6">
    <source>
        <dbReference type="Pfam" id="PF08479"/>
    </source>
</evidence>
<feature type="signal peptide" evidence="4">
    <location>
        <begin position="1"/>
        <end position="20"/>
    </location>
</feature>
<dbReference type="GO" id="GO:0046819">
    <property type="term" value="P:protein secretion by the type V secretion system"/>
    <property type="evidence" value="ECO:0007669"/>
    <property type="project" value="TreeGrafter"/>
</dbReference>
<feature type="domain" description="Haemolysin activator HlyB C-terminal" evidence="5">
    <location>
        <begin position="160"/>
        <end position="438"/>
    </location>
</feature>
<evidence type="ECO:0000259" key="5">
    <source>
        <dbReference type="Pfam" id="PF03865"/>
    </source>
</evidence>
<feature type="domain" description="Polypeptide-transport-associated ShlB-type" evidence="6">
    <location>
        <begin position="23"/>
        <end position="97"/>
    </location>
</feature>
<keyword evidence="4" id="KW-0732">Signal</keyword>
<dbReference type="RefSeq" id="WP_123643120.1">
    <property type="nucleotide sequence ID" value="NZ_ML119088.1"/>
</dbReference>
<sequence>MKYALGLASVLGLIAGAATAQSFSVDRIVFDDSAYLEPEVLDGIASEYVSRPITLDSLNELVDRVQTLYGEAGIVTAQALVPPQTITDGTLRISLVEATIGAVEVDGFPDTDPTFLTGNLTLPVGARPDYEALERDLRIFDIAHDIAPQLEFAPGDMPETTRVVITGEPPPRLSFTLSADNYGREETGIARLSAFARYRSVTGVRDTLSAQVTASEGSTAVSLGYSRPVGPAGGRLIASAGYTESQIISGPFAPVDIRSDSTTAQISYRRPFRVEPFSHWFWEAGVAYDRSVSEILGTEFSDISLWEVFAEVSREWRTERAAWAISAGVQIGEAEAQGTTETEGRYTIIYGDVGYGRPLGQDFVFEGNLRFQYAQDENLPVARLITGGGVGNVRGYPNDARSGDSGFVANLQVTRTTPWLLWEDRVEVNPFGFVDVAAIVPFRVDGSFDPDQDWLVSAGLGATARFNDRAAAVLTVGVPLRETLGFEDTGEAQVYLGVDYRF</sequence>
<dbReference type="Gene3D" id="3.10.20.310">
    <property type="entry name" value="membrane protein fhac"/>
    <property type="match status" value="1"/>
</dbReference>
<feature type="chain" id="PRO_5017962683" evidence="4">
    <location>
        <begin position="21"/>
        <end position="502"/>
    </location>
</feature>
<keyword evidence="1" id="KW-1134">Transmembrane beta strand</keyword>
<dbReference type="Proteomes" id="UP000268016">
    <property type="component" value="Unassembled WGS sequence"/>
</dbReference>
<dbReference type="Pfam" id="PF08479">
    <property type="entry name" value="POTRA_2"/>
    <property type="match status" value="1"/>
</dbReference>
<dbReference type="GO" id="GO:0008320">
    <property type="term" value="F:protein transmembrane transporter activity"/>
    <property type="evidence" value="ECO:0007669"/>
    <property type="project" value="TreeGrafter"/>
</dbReference>
<keyword evidence="1" id="KW-0472">Membrane</keyword>
<dbReference type="OrthoDB" id="7439045at2"/>
<dbReference type="PANTHER" id="PTHR34597:SF1">
    <property type="entry name" value="HEME_HEMOPEXIN TRANSPORTER PROTEIN HUXB"/>
    <property type="match status" value="1"/>
</dbReference>
<proteinExistence type="predicted"/>
<evidence type="ECO:0000256" key="2">
    <source>
        <dbReference type="ARBA" id="ARBA00022692"/>
    </source>
</evidence>
<dbReference type="AlphaFoldDB" id="A0A3N2QUT5"/>
<dbReference type="GO" id="GO:0098046">
    <property type="term" value="C:type V protein secretion system complex"/>
    <property type="evidence" value="ECO:0007669"/>
    <property type="project" value="TreeGrafter"/>
</dbReference>
<evidence type="ECO:0000313" key="7">
    <source>
        <dbReference type="EMBL" id="ROT98942.1"/>
    </source>
</evidence>
<dbReference type="InterPro" id="IPR013686">
    <property type="entry name" value="Polypept-transport_assoc_ShlB"/>
</dbReference>
<keyword evidence="3" id="KW-0998">Cell outer membrane</keyword>
<evidence type="ECO:0000256" key="4">
    <source>
        <dbReference type="SAM" id="SignalP"/>
    </source>
</evidence>